<gene>
    <name evidence="6" type="ORF">SAMN02745226_00914</name>
</gene>
<dbReference type="GO" id="GO:0016887">
    <property type="term" value="F:ATP hydrolysis activity"/>
    <property type="evidence" value="ECO:0007669"/>
    <property type="project" value="InterPro"/>
</dbReference>
<dbReference type="OrthoDB" id="9775135at2"/>
<keyword evidence="4 6" id="KW-0067">ATP-binding</keyword>
<dbReference type="Gene3D" id="3.40.50.300">
    <property type="entry name" value="P-loop containing nucleotide triphosphate hydrolases"/>
    <property type="match status" value="1"/>
</dbReference>
<keyword evidence="3" id="KW-0547">Nucleotide-binding</keyword>
<feature type="domain" description="ABC transporter" evidence="5">
    <location>
        <begin position="2"/>
        <end position="237"/>
    </location>
</feature>
<dbReference type="SMART" id="SM00382">
    <property type="entry name" value="AAA"/>
    <property type="match status" value="1"/>
</dbReference>
<reference evidence="7" key="1">
    <citation type="submission" date="2016-12" db="EMBL/GenBank/DDBJ databases">
        <authorList>
            <person name="Varghese N."/>
            <person name="Submissions S."/>
        </authorList>
    </citation>
    <scope>NUCLEOTIDE SEQUENCE [LARGE SCALE GENOMIC DNA]</scope>
    <source>
        <strain evidence="7">DSM 13020</strain>
    </source>
</reference>
<keyword evidence="2" id="KW-0813">Transport</keyword>
<proteinExistence type="inferred from homology"/>
<protein>
    <submittedName>
        <fullName evidence="6">Sodium transport system ATP-binding protein</fullName>
    </submittedName>
</protein>
<dbReference type="InterPro" id="IPR027417">
    <property type="entry name" value="P-loop_NTPase"/>
</dbReference>
<dbReference type="InterPro" id="IPR050763">
    <property type="entry name" value="ABC_transporter_ATP-binding"/>
</dbReference>
<dbReference type="PROSITE" id="PS00211">
    <property type="entry name" value="ABC_TRANSPORTER_1"/>
    <property type="match status" value="1"/>
</dbReference>
<dbReference type="InterPro" id="IPR017871">
    <property type="entry name" value="ABC_transporter-like_CS"/>
</dbReference>
<name>A0A1M7SIQ2_FERGO</name>
<evidence type="ECO:0000256" key="2">
    <source>
        <dbReference type="ARBA" id="ARBA00022448"/>
    </source>
</evidence>
<dbReference type="PANTHER" id="PTHR42711:SF5">
    <property type="entry name" value="ABC TRANSPORTER ATP-BINDING PROTEIN NATA"/>
    <property type="match status" value="1"/>
</dbReference>
<dbReference type="GO" id="GO:0005524">
    <property type="term" value="F:ATP binding"/>
    <property type="evidence" value="ECO:0007669"/>
    <property type="project" value="UniProtKB-KW"/>
</dbReference>
<comment type="similarity">
    <text evidence="1">Belongs to the ABC transporter superfamily.</text>
</comment>
<dbReference type="Pfam" id="PF00005">
    <property type="entry name" value="ABC_tran"/>
    <property type="match status" value="1"/>
</dbReference>
<dbReference type="PROSITE" id="PS50893">
    <property type="entry name" value="ABC_TRANSPORTER_2"/>
    <property type="match status" value="1"/>
</dbReference>
<dbReference type="Proteomes" id="UP000184207">
    <property type="component" value="Unassembled WGS sequence"/>
</dbReference>
<evidence type="ECO:0000313" key="6">
    <source>
        <dbReference type="EMBL" id="SHN58327.1"/>
    </source>
</evidence>
<dbReference type="SUPFAM" id="SSF52540">
    <property type="entry name" value="P-loop containing nucleoside triphosphate hydrolases"/>
    <property type="match status" value="1"/>
</dbReference>
<dbReference type="STRING" id="1121883.SAMN02745226_00914"/>
<dbReference type="InterPro" id="IPR003593">
    <property type="entry name" value="AAA+_ATPase"/>
</dbReference>
<dbReference type="EMBL" id="FRDJ01000004">
    <property type="protein sequence ID" value="SHN58327.1"/>
    <property type="molecule type" value="Genomic_DNA"/>
</dbReference>
<evidence type="ECO:0000256" key="3">
    <source>
        <dbReference type="ARBA" id="ARBA00022741"/>
    </source>
</evidence>
<dbReference type="PANTHER" id="PTHR42711">
    <property type="entry name" value="ABC TRANSPORTER ATP-BINDING PROTEIN"/>
    <property type="match status" value="1"/>
</dbReference>
<evidence type="ECO:0000313" key="7">
    <source>
        <dbReference type="Proteomes" id="UP000184207"/>
    </source>
</evidence>
<evidence type="ECO:0000259" key="5">
    <source>
        <dbReference type="PROSITE" id="PS50893"/>
    </source>
</evidence>
<accession>A0A1M7SIQ2</accession>
<evidence type="ECO:0000256" key="4">
    <source>
        <dbReference type="ARBA" id="ARBA00022840"/>
    </source>
</evidence>
<dbReference type="AlphaFoldDB" id="A0A1M7SIQ2"/>
<evidence type="ECO:0000256" key="1">
    <source>
        <dbReference type="ARBA" id="ARBA00005417"/>
    </source>
</evidence>
<organism evidence="6 7">
    <name type="scientific">Fervidobacterium gondwanense DSM 13020</name>
    <dbReference type="NCBI Taxonomy" id="1121883"/>
    <lineage>
        <taxon>Bacteria</taxon>
        <taxon>Thermotogati</taxon>
        <taxon>Thermotogota</taxon>
        <taxon>Thermotogae</taxon>
        <taxon>Thermotogales</taxon>
        <taxon>Fervidobacteriaceae</taxon>
        <taxon>Fervidobacterium</taxon>
    </lineage>
</organism>
<keyword evidence="7" id="KW-1185">Reference proteome</keyword>
<dbReference type="InterPro" id="IPR003439">
    <property type="entry name" value="ABC_transporter-like_ATP-bd"/>
</dbReference>
<dbReference type="RefSeq" id="WP_072758848.1">
    <property type="nucleotide sequence ID" value="NZ_FRDJ01000004.1"/>
</dbReference>
<sequence length="250" mass="27723">MLEVINISKSFKTKKKGVIEAVKNVSFECHEGEIFGLLGPNGAGKTTTLRIISTLMKQDSGEVFVKGISTLKEPERVRGIIGFLTSDMKVAGNLTGRELLTFFGRLNKMPDEKIKDRINILSEMLALEDFIDRPPNKLSSGMKQKLSIAISLIHDPQVIIFDEPTNGLDVFAAKVVTDFLKEMKNKGKTIIISTHIMSVAEKLCDKVGLIFNGQLVENGSTDEILKKNESEDLEEVFFKYANSLGVTRNV</sequence>